<evidence type="ECO:0000313" key="2">
    <source>
        <dbReference type="EMBL" id="KAK5987654.1"/>
    </source>
</evidence>
<sequence>MKDNPPLEGSMPKVGAEPASDCHNSHQNQENTAVVGAAAPSNLVPAKRTALAKHAPRDVHVGWDVSGISTAKCDLCHKQRCGAIQKCRECKLSVCRTCCLSGRLNSDEKHILDAETVSWITPPVTRKRRAKVLKGSIEKPAIKTRVSDKTAGQGQTRRLTTTDNLRDGTPPTDIGSRLTASIVTPIREYHHPHQTPDTIRGHGPVEPRFSVAPTSPYHPRARARHLDIYRSPHTYEYGSSITTGSPIKRSTPLGHQLFAEDESNRDHTTYSRTPSCTIKVFHVA</sequence>
<keyword evidence="3" id="KW-1185">Reference proteome</keyword>
<evidence type="ECO:0000256" key="1">
    <source>
        <dbReference type="SAM" id="MobiDB-lite"/>
    </source>
</evidence>
<comment type="caution">
    <text evidence="2">The sequence shown here is derived from an EMBL/GenBank/DDBJ whole genome shotgun (WGS) entry which is preliminary data.</text>
</comment>
<evidence type="ECO:0008006" key="4">
    <source>
        <dbReference type="Google" id="ProtNLM"/>
    </source>
</evidence>
<protein>
    <recommendedName>
        <fullName evidence="4">Zn(2)-C6 fungal-type domain-containing protein</fullName>
    </recommendedName>
</protein>
<proteinExistence type="predicted"/>
<dbReference type="EMBL" id="JAVFKD010000016">
    <property type="protein sequence ID" value="KAK5987654.1"/>
    <property type="molecule type" value="Genomic_DNA"/>
</dbReference>
<organism evidence="2 3">
    <name type="scientific">Cladobotryum mycophilum</name>
    <dbReference type="NCBI Taxonomy" id="491253"/>
    <lineage>
        <taxon>Eukaryota</taxon>
        <taxon>Fungi</taxon>
        <taxon>Dikarya</taxon>
        <taxon>Ascomycota</taxon>
        <taxon>Pezizomycotina</taxon>
        <taxon>Sordariomycetes</taxon>
        <taxon>Hypocreomycetidae</taxon>
        <taxon>Hypocreales</taxon>
        <taxon>Hypocreaceae</taxon>
        <taxon>Cladobotryum</taxon>
    </lineage>
</organism>
<feature type="region of interest" description="Disordered" evidence="1">
    <location>
        <begin position="1"/>
        <end position="29"/>
    </location>
</feature>
<feature type="compositionally biased region" description="Low complexity" evidence="1">
    <location>
        <begin position="156"/>
        <end position="169"/>
    </location>
</feature>
<gene>
    <name evidence="2" type="ORF">PT974_11786</name>
</gene>
<accession>A0ABR0S654</accession>
<name>A0ABR0S654_9HYPO</name>
<reference evidence="2 3" key="1">
    <citation type="submission" date="2024-01" db="EMBL/GenBank/DDBJ databases">
        <title>Complete genome of Cladobotryum mycophilum ATHUM6906.</title>
        <authorList>
            <person name="Christinaki A.C."/>
            <person name="Myridakis A.I."/>
            <person name="Kouvelis V.N."/>
        </authorList>
    </citation>
    <scope>NUCLEOTIDE SEQUENCE [LARGE SCALE GENOMIC DNA]</scope>
    <source>
        <strain evidence="2 3">ATHUM6906</strain>
    </source>
</reference>
<feature type="region of interest" description="Disordered" evidence="1">
    <location>
        <begin position="147"/>
        <end position="176"/>
    </location>
</feature>
<evidence type="ECO:0000313" key="3">
    <source>
        <dbReference type="Proteomes" id="UP001338125"/>
    </source>
</evidence>
<dbReference type="Proteomes" id="UP001338125">
    <property type="component" value="Unassembled WGS sequence"/>
</dbReference>